<feature type="domain" description="Integrator complex subunit 1 R3" evidence="4">
    <location>
        <begin position="1007"/>
        <end position="1169"/>
    </location>
</feature>
<evidence type="ECO:0000259" key="4">
    <source>
        <dbReference type="Pfam" id="PF22927"/>
    </source>
</evidence>
<keyword evidence="8" id="KW-1185">Reference proteome</keyword>
<feature type="domain" description="Integrator complex subunit 1 R4" evidence="5">
    <location>
        <begin position="1237"/>
        <end position="1335"/>
    </location>
</feature>
<dbReference type="InterPro" id="IPR038902">
    <property type="entry name" value="INTS1"/>
</dbReference>
<sequence length="1372" mass="153619">MLPRQGASQSMPWLAELVQSSEGSLDVLPVQCLCEFLLLEKTGDNGKEEDEGFTKELQDKRVDIQRHVLGRLRSLLFGNEADAESTGEVLEYFMRRLSSVQTAERDSAVKGLELVLSQEAVQVEGHVTVVCEEELEGSAMVTTMEELFSPTFPAGSTLFKTYKWLLVNLPSLPHFETVRATCCFALRQSCQVEIIPERAQAYLMFLADHATESGEEEFLATVIDIAQLIIERPTIMTPVLRQGQTGQETYQALLTLYTIALQQAIDMQEGNFSWQETQDQLFVQWSKDTEYAGKAATLHVLVIHAMIVLLTYGEPQGDAGLYIALLNAWCPEHGQVKVYLTDTGEEAILLQEWLRLRMIRSQVSRVVDAALNDLMPSQLVLFAQSFGIPVNSMSKLLQQLDKSTQEDPVGIEEAVLDKGYMVQLVEVQQLRGAAGGDLFCCLLTEEPPEKRDNSDLTALDGGITPLPLTSVPRLSLAKEESMSVDETETNKQMADEIFKIYLSPESVATEYQRSIETRVQKVLTKEVISANRGEISEDSLAEHIMQKFIEVLDSDDSQRLLEGMFNKTALSCSLLRLLRSRQMALKRKGIDCSFVNTISKLSSHHLKGGPLSVAISQYKKQLGITEQAQPGGNILEQIASVESTDDVSLVRRFLSACKDRTVKQESITVEVAVKACLKLKKANSPLFEDFIKAITTTFISGKRGQDSESATAVWTPQQSLPLKTCSEILVKLLEESENTNHLSSGLLADWCEIVDPEVVQVHPLLQRQLLFRDRESMPSWDRSLTSHEERSPSTYLLGLLTHQACWETLQDCLDWLLAHDGGENRLDPTAALDFVWTCFHSPRLWQGRDQKSTAVGSQGTNSAVYEKPVLDLSPTQISSLTGFVLSELSSSVEDWCQKKGPSYKRFLEEIKDRNPSVSEEIREDVEQFASKVLARRLQLISLCCHGDKKKFQSAVSCALDNTRWSKWLTAQFLIQLYLAQPRVMRSIKDFRSITTSGAISQSTRCQMDVLCHRMLTSLSDSKPGKEYEDRAYNTSLLLKKLACEHPMLLLRHLPMIAAQLRGRVHLTSKNFMIQNHLLVFSHVLGILDLLRPHIFRQDKLIQEGLRDTLDAYFGLVQAESFCLRQKDLAAVVTKLMPFLHHFCAESPDQAFLVLHKRGPLFQDLLQDFPALPSLQCVVSVISLSSTSHSDDPLTQVSATQGSSTEGAPTSTQSEIRTVIAPPENITWSSAQLAPFVQRLALGQPIEDVLKVLVDLDETSKRRVDILDHFVPHLVQRLSDVTSSCRTQAHTLLLRHIRQNPGIAHKFVETYMDCLNSTEPGVILTAAKFLPEFIVLGNEYSDSLLQKMFSLAVYEAHDVGIPLLQSIQLLNLH</sequence>
<dbReference type="EMBL" id="MU827778">
    <property type="protein sequence ID" value="KAJ7340494.1"/>
    <property type="molecule type" value="Genomic_DNA"/>
</dbReference>
<gene>
    <name evidence="7" type="primary">INTS1_1</name>
    <name evidence="7" type="ORF">OS493_003246</name>
</gene>
<dbReference type="Pfam" id="PF22927">
    <property type="entry name" value="INT1_R3"/>
    <property type="match status" value="1"/>
</dbReference>
<dbReference type="GO" id="GO:0003723">
    <property type="term" value="F:RNA binding"/>
    <property type="evidence" value="ECO:0007669"/>
    <property type="project" value="InterPro"/>
</dbReference>
<feature type="region of interest" description="Disordered" evidence="3">
    <location>
        <begin position="1186"/>
        <end position="1214"/>
    </location>
</feature>
<dbReference type="InterPro" id="IPR001313">
    <property type="entry name" value="Pumilio_RNA-bd_rpt"/>
</dbReference>
<evidence type="ECO:0000256" key="2">
    <source>
        <dbReference type="PROSITE-ProRule" id="PRU00317"/>
    </source>
</evidence>
<dbReference type="InterPro" id="IPR016024">
    <property type="entry name" value="ARM-type_fold"/>
</dbReference>
<proteinExistence type="predicted"/>
<dbReference type="Pfam" id="PF22929">
    <property type="entry name" value="INTS1_INTS2-bd"/>
    <property type="match status" value="1"/>
</dbReference>
<dbReference type="Pfam" id="PF22928">
    <property type="entry name" value="INTS1_R4"/>
    <property type="match status" value="1"/>
</dbReference>
<evidence type="ECO:0000259" key="5">
    <source>
        <dbReference type="Pfam" id="PF22928"/>
    </source>
</evidence>
<dbReference type="PANTHER" id="PTHR21224">
    <property type="entry name" value="INTEGRATOR COMPLEX SUBUNIT 1"/>
    <property type="match status" value="1"/>
</dbReference>
<evidence type="ECO:0000313" key="8">
    <source>
        <dbReference type="Proteomes" id="UP001163046"/>
    </source>
</evidence>
<dbReference type="GO" id="GO:0034474">
    <property type="term" value="P:U2 snRNA 3'-end processing"/>
    <property type="evidence" value="ECO:0007669"/>
    <property type="project" value="InterPro"/>
</dbReference>
<dbReference type="Proteomes" id="UP001163046">
    <property type="component" value="Unassembled WGS sequence"/>
</dbReference>
<keyword evidence="1" id="KW-0677">Repeat</keyword>
<dbReference type="InterPro" id="IPR053964">
    <property type="entry name" value="INT1_R3"/>
</dbReference>
<protein>
    <submittedName>
        <fullName evidence="7">Integrator complex subunit 1</fullName>
    </submittedName>
</protein>
<evidence type="ECO:0000256" key="1">
    <source>
        <dbReference type="ARBA" id="ARBA00022737"/>
    </source>
</evidence>
<feature type="compositionally biased region" description="Polar residues" evidence="3">
    <location>
        <begin position="1192"/>
        <end position="1214"/>
    </location>
</feature>
<comment type="caution">
    <text evidence="7">The sequence shown here is derived from an EMBL/GenBank/DDBJ whole genome shotgun (WGS) entry which is preliminary data.</text>
</comment>
<reference evidence="7" key="1">
    <citation type="submission" date="2023-01" db="EMBL/GenBank/DDBJ databases">
        <title>Genome assembly of the deep-sea coral Lophelia pertusa.</title>
        <authorList>
            <person name="Herrera S."/>
            <person name="Cordes E."/>
        </authorList>
    </citation>
    <scope>NUCLEOTIDE SEQUENCE</scope>
    <source>
        <strain evidence="7">USNM1676648</strain>
        <tissue evidence="7">Polyp</tissue>
    </source>
</reference>
<dbReference type="PANTHER" id="PTHR21224:SF1">
    <property type="entry name" value="INTEGRATOR COMPLEX SUBUNIT 1"/>
    <property type="match status" value="1"/>
</dbReference>
<dbReference type="InterPro" id="IPR053965">
    <property type="entry name" value="INTS1_R4"/>
</dbReference>
<dbReference type="OrthoDB" id="19938at2759"/>
<feature type="domain" description="Integrator complex subunit 1 INTS2-binding" evidence="6">
    <location>
        <begin position="88"/>
        <end position="439"/>
    </location>
</feature>
<dbReference type="PROSITE" id="PS50302">
    <property type="entry name" value="PUM"/>
    <property type="match status" value="1"/>
</dbReference>
<dbReference type="GO" id="GO:0032039">
    <property type="term" value="C:integrator complex"/>
    <property type="evidence" value="ECO:0007669"/>
    <property type="project" value="InterPro"/>
</dbReference>
<name>A0A9X0CH70_9CNID</name>
<dbReference type="InterPro" id="IPR053966">
    <property type="entry name" value="INTS1_INTS2-bd"/>
</dbReference>
<accession>A0A9X0CH70</accession>
<evidence type="ECO:0000256" key="3">
    <source>
        <dbReference type="SAM" id="MobiDB-lite"/>
    </source>
</evidence>
<organism evidence="7 8">
    <name type="scientific">Desmophyllum pertusum</name>
    <dbReference type="NCBI Taxonomy" id="174260"/>
    <lineage>
        <taxon>Eukaryota</taxon>
        <taxon>Metazoa</taxon>
        <taxon>Cnidaria</taxon>
        <taxon>Anthozoa</taxon>
        <taxon>Hexacorallia</taxon>
        <taxon>Scleractinia</taxon>
        <taxon>Caryophylliina</taxon>
        <taxon>Caryophylliidae</taxon>
        <taxon>Desmophyllum</taxon>
    </lineage>
</organism>
<dbReference type="SUPFAM" id="SSF48371">
    <property type="entry name" value="ARM repeat"/>
    <property type="match status" value="1"/>
</dbReference>
<evidence type="ECO:0000313" key="7">
    <source>
        <dbReference type="EMBL" id="KAJ7340494.1"/>
    </source>
</evidence>
<feature type="repeat" description="Pumilio" evidence="2">
    <location>
        <begin position="526"/>
        <end position="562"/>
    </location>
</feature>
<evidence type="ECO:0000259" key="6">
    <source>
        <dbReference type="Pfam" id="PF22929"/>
    </source>
</evidence>